<dbReference type="EMBL" id="CAJNOE010002239">
    <property type="protein sequence ID" value="CAF1474442.1"/>
    <property type="molecule type" value="Genomic_DNA"/>
</dbReference>
<dbReference type="EMBL" id="CAJOBB010002133">
    <property type="protein sequence ID" value="CAF3940924.1"/>
    <property type="molecule type" value="Genomic_DNA"/>
</dbReference>
<comment type="caution">
    <text evidence="3">The sequence shown here is derived from an EMBL/GenBank/DDBJ whole genome shotgun (WGS) entry which is preliminary data.</text>
</comment>
<name>A0A815RDI0_9BILA</name>
<accession>A0A815RDI0</accession>
<dbReference type="EMBL" id="CAJOAZ010000245">
    <property type="protein sequence ID" value="CAF3589747.1"/>
    <property type="molecule type" value="Genomic_DNA"/>
</dbReference>
<evidence type="ECO:0000313" key="6">
    <source>
        <dbReference type="Proteomes" id="UP000663860"/>
    </source>
</evidence>
<dbReference type="Proteomes" id="UP000663845">
    <property type="component" value="Unassembled WGS sequence"/>
</dbReference>
<gene>
    <name evidence="3" type="ORF">IZO911_LOCUS43644</name>
    <name evidence="2" type="ORF">JYZ213_LOCUS41802</name>
    <name evidence="5" type="ORF">KXQ929_LOCUS25030</name>
    <name evidence="4" type="ORF">OXD698_LOCUS5847</name>
</gene>
<dbReference type="Proteomes" id="UP000663868">
    <property type="component" value="Unassembled WGS sequence"/>
</dbReference>
<sequence length="150" mass="16347">MPMSVYLILFGLLLDVTSAADDPKLPTPDSMITVEKITPEAYKSFIGSGQLPLIKQDSGLYRPYVPPVTPGGSPCLMAFSKWFSQNSFYYQSAANKQCMPYRGAWGNDGCCVLFVVNPQTPPCGVWLQYEYVQQLSVPAFAGSGGTSGRK</sequence>
<organism evidence="3 6">
    <name type="scientific">Adineta steineri</name>
    <dbReference type="NCBI Taxonomy" id="433720"/>
    <lineage>
        <taxon>Eukaryota</taxon>
        <taxon>Metazoa</taxon>
        <taxon>Spiralia</taxon>
        <taxon>Gnathifera</taxon>
        <taxon>Rotifera</taxon>
        <taxon>Eurotatoria</taxon>
        <taxon>Bdelloidea</taxon>
        <taxon>Adinetida</taxon>
        <taxon>Adinetidae</taxon>
        <taxon>Adineta</taxon>
    </lineage>
</organism>
<evidence type="ECO:0000313" key="3">
    <source>
        <dbReference type="EMBL" id="CAF1474442.1"/>
    </source>
</evidence>
<evidence type="ECO:0000313" key="5">
    <source>
        <dbReference type="EMBL" id="CAF3940924.1"/>
    </source>
</evidence>
<reference evidence="3" key="1">
    <citation type="submission" date="2021-02" db="EMBL/GenBank/DDBJ databases">
        <authorList>
            <person name="Nowell W R."/>
        </authorList>
    </citation>
    <scope>NUCLEOTIDE SEQUENCE</scope>
</reference>
<evidence type="ECO:0000313" key="2">
    <source>
        <dbReference type="EMBL" id="CAF1470935.1"/>
    </source>
</evidence>
<protein>
    <submittedName>
        <fullName evidence="3">Uncharacterized protein</fullName>
    </submittedName>
</protein>
<feature type="chain" id="PRO_5036228713" evidence="1">
    <location>
        <begin position="20"/>
        <end position="150"/>
    </location>
</feature>
<dbReference type="Proteomes" id="UP000663860">
    <property type="component" value="Unassembled WGS sequence"/>
</dbReference>
<dbReference type="AlphaFoldDB" id="A0A815RDI0"/>
<feature type="signal peptide" evidence="1">
    <location>
        <begin position="1"/>
        <end position="19"/>
    </location>
</feature>
<proteinExistence type="predicted"/>
<evidence type="ECO:0000256" key="1">
    <source>
        <dbReference type="SAM" id="SignalP"/>
    </source>
</evidence>
<dbReference type="EMBL" id="CAJNOG010001786">
    <property type="protein sequence ID" value="CAF1470935.1"/>
    <property type="molecule type" value="Genomic_DNA"/>
</dbReference>
<dbReference type="Proteomes" id="UP000663844">
    <property type="component" value="Unassembled WGS sequence"/>
</dbReference>
<evidence type="ECO:0000313" key="4">
    <source>
        <dbReference type="EMBL" id="CAF3589747.1"/>
    </source>
</evidence>
<keyword evidence="1" id="KW-0732">Signal</keyword>